<dbReference type="OrthoDB" id="6436726at2759"/>
<evidence type="ECO:0000313" key="2">
    <source>
        <dbReference type="EMBL" id="GFU17657.1"/>
    </source>
</evidence>
<evidence type="ECO:0000313" key="3">
    <source>
        <dbReference type="Proteomes" id="UP000887013"/>
    </source>
</evidence>
<feature type="compositionally biased region" description="Polar residues" evidence="1">
    <location>
        <begin position="38"/>
        <end position="52"/>
    </location>
</feature>
<dbReference type="AlphaFoldDB" id="A0A8X6UGJ2"/>
<keyword evidence="3" id="KW-1185">Reference proteome</keyword>
<proteinExistence type="predicted"/>
<comment type="caution">
    <text evidence="2">The sequence shown here is derived from an EMBL/GenBank/DDBJ whole genome shotgun (WGS) entry which is preliminary data.</text>
</comment>
<dbReference type="Proteomes" id="UP000887013">
    <property type="component" value="Unassembled WGS sequence"/>
</dbReference>
<organism evidence="2 3">
    <name type="scientific">Nephila pilipes</name>
    <name type="common">Giant wood spider</name>
    <name type="synonym">Nephila maculata</name>
    <dbReference type="NCBI Taxonomy" id="299642"/>
    <lineage>
        <taxon>Eukaryota</taxon>
        <taxon>Metazoa</taxon>
        <taxon>Ecdysozoa</taxon>
        <taxon>Arthropoda</taxon>
        <taxon>Chelicerata</taxon>
        <taxon>Arachnida</taxon>
        <taxon>Araneae</taxon>
        <taxon>Araneomorphae</taxon>
        <taxon>Entelegynae</taxon>
        <taxon>Araneoidea</taxon>
        <taxon>Nephilidae</taxon>
        <taxon>Nephila</taxon>
    </lineage>
</organism>
<reference evidence="2" key="1">
    <citation type="submission" date="2020-08" db="EMBL/GenBank/DDBJ databases">
        <title>Multicomponent nature underlies the extraordinary mechanical properties of spider dragline silk.</title>
        <authorList>
            <person name="Kono N."/>
            <person name="Nakamura H."/>
            <person name="Mori M."/>
            <person name="Yoshida Y."/>
            <person name="Ohtoshi R."/>
            <person name="Malay A.D."/>
            <person name="Moran D.A.P."/>
            <person name="Tomita M."/>
            <person name="Numata K."/>
            <person name="Arakawa K."/>
        </authorList>
    </citation>
    <scope>NUCLEOTIDE SEQUENCE</scope>
</reference>
<sequence>MKKDSSSPVETPEVQNTEDGEKSTEQISSSEEDLSFETIPSDTDSFHTSPESAASYDTFDKESLPSSESQPDEYPGSNQARQPINGKRTENPRLSHRMEYLARPKKDFLDRVRFERLDGVLPEKPLPSWSILPLSTKLPVARYPYKITMTKLADNLYTTPGEKMDLLDETLDFHNGAGVFDPYLKSHSQG</sequence>
<feature type="compositionally biased region" description="Polar residues" evidence="1">
    <location>
        <begin position="1"/>
        <end position="17"/>
    </location>
</feature>
<evidence type="ECO:0000256" key="1">
    <source>
        <dbReference type="SAM" id="MobiDB-lite"/>
    </source>
</evidence>
<feature type="region of interest" description="Disordered" evidence="1">
    <location>
        <begin position="1"/>
        <end position="97"/>
    </location>
</feature>
<feature type="compositionally biased region" description="Basic and acidic residues" evidence="1">
    <location>
        <begin position="87"/>
        <end position="97"/>
    </location>
</feature>
<dbReference type="EMBL" id="BMAW01030690">
    <property type="protein sequence ID" value="GFU17657.1"/>
    <property type="molecule type" value="Genomic_DNA"/>
</dbReference>
<gene>
    <name evidence="2" type="primary">AVEN_164560_1</name>
    <name evidence="2" type="ORF">NPIL_382881</name>
</gene>
<accession>A0A8X6UGJ2</accession>
<protein>
    <submittedName>
        <fullName evidence="2">Uncharacterized protein</fullName>
    </submittedName>
</protein>
<name>A0A8X6UGJ2_NEPPI</name>